<organism evidence="13 14">
    <name type="scientific">Mikania micrantha</name>
    <name type="common">bitter vine</name>
    <dbReference type="NCBI Taxonomy" id="192012"/>
    <lineage>
        <taxon>Eukaryota</taxon>
        <taxon>Viridiplantae</taxon>
        <taxon>Streptophyta</taxon>
        <taxon>Embryophyta</taxon>
        <taxon>Tracheophyta</taxon>
        <taxon>Spermatophyta</taxon>
        <taxon>Magnoliopsida</taxon>
        <taxon>eudicotyledons</taxon>
        <taxon>Gunneridae</taxon>
        <taxon>Pentapetalae</taxon>
        <taxon>asterids</taxon>
        <taxon>campanulids</taxon>
        <taxon>Asterales</taxon>
        <taxon>Asteraceae</taxon>
        <taxon>Asteroideae</taxon>
        <taxon>Heliantheae alliance</taxon>
        <taxon>Eupatorieae</taxon>
        <taxon>Mikania</taxon>
    </lineage>
</organism>
<evidence type="ECO:0000256" key="6">
    <source>
        <dbReference type="ARBA" id="ARBA00022729"/>
    </source>
</evidence>
<keyword evidence="5" id="KW-0472">Membrane</keyword>
<gene>
    <name evidence="13" type="ORF">E3N88_01163</name>
</gene>
<feature type="region of interest" description="Disordered" evidence="11">
    <location>
        <begin position="185"/>
        <end position="231"/>
    </location>
</feature>
<dbReference type="EMBL" id="SZYD01000001">
    <property type="protein sequence ID" value="KAD7478027.1"/>
    <property type="molecule type" value="Genomic_DNA"/>
</dbReference>
<dbReference type="PANTHER" id="PTHR33044">
    <property type="entry name" value="BIFUNCTIONAL INHIBITOR/LIPID-TRANSFER PROTEIN/SEED STORAGE 2S ALBUMIN SUPERFAMILY PROTEIN-RELATED"/>
    <property type="match status" value="1"/>
</dbReference>
<dbReference type="Proteomes" id="UP000326396">
    <property type="component" value="Linkage Group LG1"/>
</dbReference>
<sequence length="231" mass="23791">MLQEVPKRHRLPAVHLLQVWLNHNHSAFAVCTAIDGSTMASLGISINKTIALSLPHVCNVKTPPVSRCNAENNAPTMAPIKSPEDESAKAPTPTIFAGGPTAQSGCTNVLIGMAPCLNYVTGSSKTPSSSCCSSLASVVKSQPQCLCTALDGSTMASLGININKTIALSLPRACNMKTPPVSRCNAGTNAPTMAPIKSPEDKSANAPTPTSIFAGGYNSNGETSNDADGNT</sequence>
<comment type="caution">
    <text evidence="13">The sequence shown here is derived from an EMBL/GenBank/DDBJ whole genome shotgun (WGS) entry which is preliminary data.</text>
</comment>
<reference evidence="13 14" key="1">
    <citation type="submission" date="2019-05" db="EMBL/GenBank/DDBJ databases">
        <title>Mikania micrantha, genome provides insights into the molecular mechanism of rapid growth.</title>
        <authorList>
            <person name="Liu B."/>
        </authorList>
    </citation>
    <scope>NUCLEOTIDE SEQUENCE [LARGE SCALE GENOMIC DNA]</scope>
    <source>
        <strain evidence="13">NLD-2019</strain>
        <tissue evidence="13">Leaf</tissue>
    </source>
</reference>
<dbReference type="PRINTS" id="PR00382">
    <property type="entry name" value="LIPIDTRNSFER"/>
</dbReference>
<keyword evidence="5" id="KW-0336">GPI-anchor</keyword>
<dbReference type="GO" id="GO:0005886">
    <property type="term" value="C:plasma membrane"/>
    <property type="evidence" value="ECO:0007669"/>
    <property type="project" value="UniProtKB-SubCell"/>
</dbReference>
<evidence type="ECO:0000256" key="7">
    <source>
        <dbReference type="ARBA" id="ARBA00023121"/>
    </source>
</evidence>
<dbReference type="FunFam" id="1.10.110.10:FF:000001">
    <property type="entry name" value="Bifunctional inhibitor/lipid-transfer protein/seed storage 2S albumin superfamily protein"/>
    <property type="match status" value="1"/>
</dbReference>
<keyword evidence="3" id="KW-0813">Transport</keyword>
<comment type="subcellular location">
    <subcellularLocation>
        <location evidence="1">Cell membrane</location>
        <topology evidence="1">Lipid-anchor</topology>
        <topology evidence="1">GPI-anchor</topology>
    </subcellularLocation>
</comment>
<evidence type="ECO:0000256" key="5">
    <source>
        <dbReference type="ARBA" id="ARBA00022622"/>
    </source>
</evidence>
<evidence type="ECO:0000256" key="11">
    <source>
        <dbReference type="SAM" id="MobiDB-lite"/>
    </source>
</evidence>
<dbReference type="GO" id="GO:0006869">
    <property type="term" value="P:lipid transport"/>
    <property type="evidence" value="ECO:0007669"/>
    <property type="project" value="InterPro"/>
</dbReference>
<dbReference type="InterPro" id="IPR016140">
    <property type="entry name" value="Bifunc_inhib/LTP/seed_store"/>
</dbReference>
<evidence type="ECO:0000256" key="2">
    <source>
        <dbReference type="ARBA" id="ARBA00009748"/>
    </source>
</evidence>
<evidence type="ECO:0000313" key="13">
    <source>
        <dbReference type="EMBL" id="KAD7478027.1"/>
    </source>
</evidence>
<dbReference type="GO" id="GO:0098552">
    <property type="term" value="C:side of membrane"/>
    <property type="evidence" value="ECO:0007669"/>
    <property type="project" value="UniProtKB-KW"/>
</dbReference>
<dbReference type="InterPro" id="IPR000528">
    <property type="entry name" value="Plant_nsLTP"/>
</dbReference>
<keyword evidence="7" id="KW-0446">Lipid-binding</keyword>
<accession>A0A5N6Q1N8</accession>
<evidence type="ECO:0000259" key="12">
    <source>
        <dbReference type="SMART" id="SM00499"/>
    </source>
</evidence>
<evidence type="ECO:0000313" key="14">
    <source>
        <dbReference type="Proteomes" id="UP000326396"/>
    </source>
</evidence>
<dbReference type="SUPFAM" id="SSF47699">
    <property type="entry name" value="Bifunctional inhibitor/lipid-transfer protein/seed storage 2S albumin"/>
    <property type="match status" value="2"/>
</dbReference>
<proteinExistence type="inferred from homology"/>
<feature type="compositionally biased region" description="Polar residues" evidence="11">
    <location>
        <begin position="205"/>
        <end position="231"/>
    </location>
</feature>
<dbReference type="AlphaFoldDB" id="A0A5N6Q1N8"/>
<dbReference type="OrthoDB" id="911994at2759"/>
<evidence type="ECO:0000256" key="8">
    <source>
        <dbReference type="ARBA" id="ARBA00023157"/>
    </source>
</evidence>
<keyword evidence="9" id="KW-0325">Glycoprotein</keyword>
<protein>
    <recommendedName>
        <fullName evidence="12">Bifunctional inhibitor/plant lipid transfer protein/seed storage helical domain-containing protein</fullName>
    </recommendedName>
</protein>
<dbReference type="SMART" id="SM00499">
    <property type="entry name" value="AAI"/>
    <property type="match status" value="1"/>
</dbReference>
<dbReference type="Gene3D" id="1.10.110.10">
    <property type="entry name" value="Plant lipid-transfer and hydrophobic proteins"/>
    <property type="match status" value="1"/>
</dbReference>
<dbReference type="InterPro" id="IPR043325">
    <property type="entry name" value="LTSS"/>
</dbReference>
<evidence type="ECO:0000256" key="4">
    <source>
        <dbReference type="ARBA" id="ARBA00022475"/>
    </source>
</evidence>
<name>A0A5N6Q1N8_9ASTR</name>
<feature type="domain" description="Bifunctional inhibitor/plant lipid transfer protein/seed storage helical" evidence="12">
    <location>
        <begin position="106"/>
        <end position="184"/>
    </location>
</feature>
<dbReference type="CDD" id="cd00010">
    <property type="entry name" value="AAI_LTSS"/>
    <property type="match status" value="1"/>
</dbReference>
<evidence type="ECO:0000256" key="3">
    <source>
        <dbReference type="ARBA" id="ARBA00022448"/>
    </source>
</evidence>
<keyword evidence="14" id="KW-1185">Reference proteome</keyword>
<evidence type="ECO:0000256" key="10">
    <source>
        <dbReference type="ARBA" id="ARBA00023288"/>
    </source>
</evidence>
<keyword evidence="8" id="KW-1015">Disulfide bond</keyword>
<keyword evidence="10" id="KW-0449">Lipoprotein</keyword>
<dbReference type="GO" id="GO:0008289">
    <property type="term" value="F:lipid binding"/>
    <property type="evidence" value="ECO:0007669"/>
    <property type="project" value="UniProtKB-KW"/>
</dbReference>
<keyword evidence="6" id="KW-0732">Signal</keyword>
<dbReference type="InterPro" id="IPR036312">
    <property type="entry name" value="Bifun_inhib/LTP/seed_sf"/>
</dbReference>
<dbReference type="Pfam" id="PF14368">
    <property type="entry name" value="LTP_2"/>
    <property type="match status" value="1"/>
</dbReference>
<comment type="similarity">
    <text evidence="2">Belongs to the plant LTP family.</text>
</comment>
<keyword evidence="4" id="KW-1003">Cell membrane</keyword>
<evidence type="ECO:0000256" key="1">
    <source>
        <dbReference type="ARBA" id="ARBA00004609"/>
    </source>
</evidence>
<evidence type="ECO:0000256" key="9">
    <source>
        <dbReference type="ARBA" id="ARBA00023180"/>
    </source>
</evidence>